<dbReference type="GO" id="GO:0016740">
    <property type="term" value="F:transferase activity"/>
    <property type="evidence" value="ECO:0000318"/>
    <property type="project" value="GO_Central"/>
</dbReference>
<protein>
    <recommendedName>
        <fullName evidence="6">Sulfatase N-terminal domain-containing protein</fullName>
    </recommendedName>
</protein>
<dbReference type="AlphaFoldDB" id="A2EDX3"/>
<keyword evidence="2" id="KW-1003">Cell membrane</keyword>
<keyword evidence="8" id="KW-1185">Reference proteome</keyword>
<evidence type="ECO:0000256" key="2">
    <source>
        <dbReference type="ARBA" id="ARBA00022475"/>
    </source>
</evidence>
<dbReference type="RefSeq" id="XP_001321412.1">
    <property type="nucleotide sequence ID" value="XM_001321377.1"/>
</dbReference>
<evidence type="ECO:0000259" key="6">
    <source>
        <dbReference type="Pfam" id="PF00884"/>
    </source>
</evidence>
<organism evidence="7 8">
    <name type="scientific">Trichomonas vaginalis (strain ATCC PRA-98 / G3)</name>
    <dbReference type="NCBI Taxonomy" id="412133"/>
    <lineage>
        <taxon>Eukaryota</taxon>
        <taxon>Metamonada</taxon>
        <taxon>Parabasalia</taxon>
        <taxon>Trichomonadida</taxon>
        <taxon>Trichomonadidae</taxon>
        <taxon>Trichomonas</taxon>
    </lineage>
</organism>
<dbReference type="PANTHER" id="PTHR47371:SF3">
    <property type="entry name" value="PHOSPHOGLYCEROL TRANSFERASE I"/>
    <property type="match status" value="1"/>
</dbReference>
<evidence type="ECO:0000256" key="3">
    <source>
        <dbReference type="ARBA" id="ARBA00022692"/>
    </source>
</evidence>
<dbReference type="PANTHER" id="PTHR47371">
    <property type="entry name" value="LIPOTEICHOIC ACID SYNTHASE"/>
    <property type="match status" value="1"/>
</dbReference>
<dbReference type="InterPro" id="IPR000917">
    <property type="entry name" value="Sulfatase_N"/>
</dbReference>
<dbReference type="SMR" id="A2EDX3"/>
<dbReference type="EMBL" id="DS113363">
    <property type="protein sequence ID" value="EAY09189.1"/>
    <property type="molecule type" value="Genomic_DNA"/>
</dbReference>
<proteinExistence type="predicted"/>
<dbReference type="VEuPathDB" id="TrichDB:TVAG_364040"/>
<feature type="domain" description="Sulfatase N-terminal" evidence="6">
    <location>
        <begin position="65"/>
        <end position="267"/>
    </location>
</feature>
<evidence type="ECO:0000313" key="8">
    <source>
        <dbReference type="Proteomes" id="UP000001542"/>
    </source>
</evidence>
<sequence>METMYLSKENGGLSNVTLLPYLEGLMKDKENTVTFSNLNDKFGGHITLKRSSFTVAATVGTICGYPYLDESFYEKMHCLPSILHDFGYELHMIKGTSITDWGVGRMFAAHHFDNLTLKDDIVPNTKENWLNDHLTWMKYREDLDKLGKLNKPFYSHFFTLDSHEPGMKCPYCPKDGTVQENAVRCVDNHVKSFMEWAKDQSWYNNTLFVLVGDHLVRGFGYKERAEANHYSRRSVNIFYHSEIKPLKATNREYSILDYFPTILAAAGFKIKKDQLGVGVNLFSNKKTKLEEYGLDTLQTNLESTIKFYNEIVLGKPKECRFNEPCIDVKITQMI</sequence>
<reference evidence="7" key="2">
    <citation type="journal article" date="2007" name="Science">
        <title>Draft genome sequence of the sexually transmitted pathogen Trichomonas vaginalis.</title>
        <authorList>
            <person name="Carlton J.M."/>
            <person name="Hirt R.P."/>
            <person name="Silva J.C."/>
            <person name="Delcher A.L."/>
            <person name="Schatz M."/>
            <person name="Zhao Q."/>
            <person name="Wortman J.R."/>
            <person name="Bidwell S.L."/>
            <person name="Alsmark U.C.M."/>
            <person name="Besteiro S."/>
            <person name="Sicheritz-Ponten T."/>
            <person name="Noel C.J."/>
            <person name="Dacks J.B."/>
            <person name="Foster P.G."/>
            <person name="Simillion C."/>
            <person name="Van de Peer Y."/>
            <person name="Miranda-Saavedra D."/>
            <person name="Barton G.J."/>
            <person name="Westrop G.D."/>
            <person name="Mueller S."/>
            <person name="Dessi D."/>
            <person name="Fiori P.L."/>
            <person name="Ren Q."/>
            <person name="Paulsen I."/>
            <person name="Zhang H."/>
            <person name="Bastida-Corcuera F.D."/>
            <person name="Simoes-Barbosa A."/>
            <person name="Brown M.T."/>
            <person name="Hayes R.D."/>
            <person name="Mukherjee M."/>
            <person name="Okumura C.Y."/>
            <person name="Schneider R."/>
            <person name="Smith A.J."/>
            <person name="Vanacova S."/>
            <person name="Villalvazo M."/>
            <person name="Haas B.J."/>
            <person name="Pertea M."/>
            <person name="Feldblyum T.V."/>
            <person name="Utterback T.R."/>
            <person name="Shu C.L."/>
            <person name="Osoegawa K."/>
            <person name="de Jong P.J."/>
            <person name="Hrdy I."/>
            <person name="Horvathova L."/>
            <person name="Zubacova Z."/>
            <person name="Dolezal P."/>
            <person name="Malik S.B."/>
            <person name="Logsdon J.M. Jr."/>
            <person name="Henze K."/>
            <person name="Gupta A."/>
            <person name="Wang C.C."/>
            <person name="Dunne R.L."/>
            <person name="Upcroft J.A."/>
            <person name="Upcroft P."/>
            <person name="White O."/>
            <person name="Salzberg S.L."/>
            <person name="Tang P."/>
            <person name="Chiu C.-H."/>
            <person name="Lee Y.-S."/>
            <person name="Embley T.M."/>
            <person name="Coombs G.H."/>
            <person name="Mottram J.C."/>
            <person name="Tachezy J."/>
            <person name="Fraser-Liggett C.M."/>
            <person name="Johnson P.J."/>
        </authorList>
    </citation>
    <scope>NUCLEOTIDE SEQUENCE [LARGE SCALE GENOMIC DNA]</scope>
    <source>
        <strain evidence="7">G3</strain>
    </source>
</reference>
<keyword evidence="5" id="KW-0472">Membrane</keyword>
<dbReference type="CDD" id="cd16015">
    <property type="entry name" value="LTA_synthase"/>
    <property type="match status" value="1"/>
</dbReference>
<name>A2EDX3_TRIV3</name>
<dbReference type="InterPro" id="IPR050448">
    <property type="entry name" value="OpgB/LTA_synthase_biosynth"/>
</dbReference>
<evidence type="ECO:0000256" key="4">
    <source>
        <dbReference type="ARBA" id="ARBA00022989"/>
    </source>
</evidence>
<dbReference type="InParanoid" id="A2EDX3"/>
<dbReference type="GO" id="GO:0016020">
    <property type="term" value="C:membrane"/>
    <property type="evidence" value="ECO:0000318"/>
    <property type="project" value="GO_Central"/>
</dbReference>
<dbReference type="GO" id="GO:0005886">
    <property type="term" value="C:plasma membrane"/>
    <property type="evidence" value="ECO:0007669"/>
    <property type="project" value="UniProtKB-SubCell"/>
</dbReference>
<dbReference type="SUPFAM" id="SSF53649">
    <property type="entry name" value="Alkaline phosphatase-like"/>
    <property type="match status" value="1"/>
</dbReference>
<dbReference type="Pfam" id="PF00884">
    <property type="entry name" value="Sulfatase"/>
    <property type="match status" value="1"/>
</dbReference>
<keyword evidence="4" id="KW-1133">Transmembrane helix</keyword>
<dbReference type="VEuPathDB" id="TrichDB:TVAGG3_0948220"/>
<dbReference type="Gene3D" id="3.40.720.10">
    <property type="entry name" value="Alkaline Phosphatase, subunit A"/>
    <property type="match status" value="1"/>
</dbReference>
<keyword evidence="3" id="KW-0812">Transmembrane</keyword>
<reference evidence="7" key="1">
    <citation type="submission" date="2006-10" db="EMBL/GenBank/DDBJ databases">
        <authorList>
            <person name="Amadeo P."/>
            <person name="Zhao Q."/>
            <person name="Wortman J."/>
            <person name="Fraser-Liggett C."/>
            <person name="Carlton J."/>
        </authorList>
    </citation>
    <scope>NUCLEOTIDE SEQUENCE</scope>
    <source>
        <strain evidence="7">G3</strain>
    </source>
</reference>
<evidence type="ECO:0000256" key="1">
    <source>
        <dbReference type="ARBA" id="ARBA00004651"/>
    </source>
</evidence>
<accession>A2EDX3</accession>
<dbReference type="KEGG" id="tva:4767105"/>
<gene>
    <name evidence="7" type="ORF">TVAG_364040</name>
</gene>
<dbReference type="Proteomes" id="UP000001542">
    <property type="component" value="Unassembled WGS sequence"/>
</dbReference>
<evidence type="ECO:0000313" key="7">
    <source>
        <dbReference type="EMBL" id="EAY09189.1"/>
    </source>
</evidence>
<comment type="subcellular location">
    <subcellularLocation>
        <location evidence="1">Cell membrane</location>
        <topology evidence="1">Multi-pass membrane protein</topology>
    </subcellularLocation>
</comment>
<evidence type="ECO:0000256" key="5">
    <source>
        <dbReference type="ARBA" id="ARBA00023136"/>
    </source>
</evidence>
<dbReference type="InterPro" id="IPR017850">
    <property type="entry name" value="Alkaline_phosphatase_core_sf"/>
</dbReference>